<feature type="region of interest" description="Disordered" evidence="1">
    <location>
        <begin position="743"/>
        <end position="770"/>
    </location>
</feature>
<evidence type="ECO:0000256" key="1">
    <source>
        <dbReference type="SAM" id="MobiDB-lite"/>
    </source>
</evidence>
<feature type="compositionally biased region" description="Basic residues" evidence="1">
    <location>
        <begin position="743"/>
        <end position="757"/>
    </location>
</feature>
<evidence type="ECO:0000313" key="3">
    <source>
        <dbReference type="Proteomes" id="UP000095192"/>
    </source>
</evidence>
<gene>
    <name evidence="2" type="ORF">cyc_03105</name>
</gene>
<dbReference type="VEuPathDB" id="ToxoDB:LOC34619858"/>
<organism evidence="2 3">
    <name type="scientific">Cyclospora cayetanensis</name>
    <dbReference type="NCBI Taxonomy" id="88456"/>
    <lineage>
        <taxon>Eukaryota</taxon>
        <taxon>Sar</taxon>
        <taxon>Alveolata</taxon>
        <taxon>Apicomplexa</taxon>
        <taxon>Conoidasida</taxon>
        <taxon>Coccidia</taxon>
        <taxon>Eucoccidiorida</taxon>
        <taxon>Eimeriorina</taxon>
        <taxon>Eimeriidae</taxon>
        <taxon>Cyclospora</taxon>
    </lineage>
</organism>
<comment type="caution">
    <text evidence="2">The sequence shown here is derived from an EMBL/GenBank/DDBJ whole genome shotgun (WGS) entry which is preliminary data.</text>
</comment>
<dbReference type="EMBL" id="JROU02000809">
    <property type="protein sequence ID" value="OEH78252.1"/>
    <property type="molecule type" value="Genomic_DNA"/>
</dbReference>
<feature type="compositionally biased region" description="Low complexity" evidence="1">
    <location>
        <begin position="281"/>
        <end position="298"/>
    </location>
</feature>
<dbReference type="Proteomes" id="UP000095192">
    <property type="component" value="Unassembled WGS sequence"/>
</dbReference>
<evidence type="ECO:0000313" key="2">
    <source>
        <dbReference type="EMBL" id="OEH78252.1"/>
    </source>
</evidence>
<name>A0A1D3D479_9EIME</name>
<sequence length="770" mass="82125">MYPWQEAYGGVWHLLPASLQRQFSQVSIASAPLPADPLAFFSDSDPAGEFALGAIDAEGNLWLGWTTENNVPCVMLSVFRSRLFPSKYGLVVRGRRHSRLFCPLPHKPAKMRGSLEGRIVIDAALGCPLPSFPLDGSTAFDAFALCSNGILHEFSLGAPLLDAGASRFPPHPYPLIRLRPSVPEPLEVTPLCFDLHLRLPAALLEVACALDSYWLREVAEEGCCLPVAASSAAGEAEARQGTGENDAALTTPTSVVEPVKYLSAAADFAAAVDGSLQQQEDTPSSSTPAAGAAAADSPRLSQQQPYPASSDCASPQSEQASAVFSASLRESAHSNTSASVLTASNSPPRGGGSLVQAFSAEEADDHFAAFQRLREEEIFRLYNTWGTAAGGAAVSGSGVSADPLQNVWCCGGFVILARASGRLVAVQRGFPNPGMLRRRLIASSEGSGGDFAGPLGIPLGPEELSAHHIRQVLQLHKHLDLGVCVGEGLVGRALGCLSTSHDFLPPSPPPSEQDIQLMLLQLASAAKAPYSLCCGPGYILLSAYSIHQTSGNSSAAKGEGSYTAADAEERLKLLRRAVSSPPSFLRGPPLGHFTRPPMRRLAGALWRYAREAARETAVVRELVEHLSVYLSRLAQQHNAQLLQALEEEQQQRQQRRERPDAGEGTKVSGARVSPKRSLQQQQEAQLASLLLLLLARVFAAQRAWGSPELLQLLQQQDEEAIAVLAAGSPGALPLAIKRRRCSTHARRAAAVKSRRRPPPADTTKARGETE</sequence>
<accession>A0A1D3D479</accession>
<feature type="region of interest" description="Disordered" evidence="1">
    <location>
        <begin position="273"/>
        <end position="314"/>
    </location>
</feature>
<dbReference type="InParanoid" id="A0A1D3D479"/>
<proteinExistence type="predicted"/>
<keyword evidence="3" id="KW-1185">Reference proteome</keyword>
<dbReference type="AlphaFoldDB" id="A0A1D3D479"/>
<reference evidence="2 3" key="1">
    <citation type="journal article" date="2016" name="BMC Genomics">
        <title>Comparative genomics reveals Cyclospora cayetanensis possesses coccidia-like metabolism and invasion components but unique surface antigens.</title>
        <authorList>
            <person name="Liu S."/>
            <person name="Wang L."/>
            <person name="Zheng H."/>
            <person name="Xu Z."/>
            <person name="Roellig D.M."/>
            <person name="Li N."/>
            <person name="Frace M.A."/>
            <person name="Tang K."/>
            <person name="Arrowood M.J."/>
            <person name="Moss D.M."/>
            <person name="Zhang L."/>
            <person name="Feng Y."/>
            <person name="Xiao L."/>
        </authorList>
    </citation>
    <scope>NUCLEOTIDE SEQUENCE [LARGE SCALE GENOMIC DNA]</scope>
    <source>
        <strain evidence="2 3">CHN_HEN01</strain>
    </source>
</reference>
<protein>
    <submittedName>
        <fullName evidence="2">Uncharacterized protein</fullName>
    </submittedName>
</protein>
<dbReference type="VEuPathDB" id="ToxoDB:cyc_03105"/>
<feature type="compositionally biased region" description="Polar residues" evidence="1">
    <location>
        <begin position="299"/>
        <end position="314"/>
    </location>
</feature>
<feature type="compositionally biased region" description="Basic and acidic residues" evidence="1">
    <location>
        <begin position="654"/>
        <end position="663"/>
    </location>
</feature>
<feature type="region of interest" description="Disordered" evidence="1">
    <location>
        <begin position="647"/>
        <end position="678"/>
    </location>
</feature>